<name>A0AA38PXZ4_9AGAR</name>
<feature type="compositionally biased region" description="Basic and acidic residues" evidence="1">
    <location>
        <begin position="251"/>
        <end position="260"/>
    </location>
</feature>
<proteinExistence type="predicted"/>
<gene>
    <name evidence="2" type="ORF">F5890DRAFT_1520730</name>
</gene>
<dbReference type="EMBL" id="MU802009">
    <property type="protein sequence ID" value="KAJ3983809.1"/>
    <property type="molecule type" value="Genomic_DNA"/>
</dbReference>
<feature type="region of interest" description="Disordered" evidence="1">
    <location>
        <begin position="206"/>
        <end position="345"/>
    </location>
</feature>
<organism evidence="2 3">
    <name type="scientific">Lentinula detonsa</name>
    <dbReference type="NCBI Taxonomy" id="2804962"/>
    <lineage>
        <taxon>Eukaryota</taxon>
        <taxon>Fungi</taxon>
        <taxon>Dikarya</taxon>
        <taxon>Basidiomycota</taxon>
        <taxon>Agaricomycotina</taxon>
        <taxon>Agaricomycetes</taxon>
        <taxon>Agaricomycetidae</taxon>
        <taxon>Agaricales</taxon>
        <taxon>Marasmiineae</taxon>
        <taxon>Omphalotaceae</taxon>
        <taxon>Lentinula</taxon>
    </lineage>
</organism>
<feature type="compositionally biased region" description="Polar residues" evidence="1">
    <location>
        <begin position="304"/>
        <end position="342"/>
    </location>
</feature>
<dbReference type="AlphaFoldDB" id="A0AA38PXZ4"/>
<evidence type="ECO:0000313" key="2">
    <source>
        <dbReference type="EMBL" id="KAJ3983809.1"/>
    </source>
</evidence>
<sequence length="444" mass="48810">MRLIAQGDVGPGQEVPVTIFSLGTKRKFLATPDDYTGLVRLVKRKFDIPDHCSPTFHSRAPTSDHSDDRFEIDDSAYPLMRSFMHEIEVIIEEEIVPQSKEGTRLNDVKGKAKANNTPPMSPSFRGGASTMKPKSDNGPPTRADSTLSASSSTKLNPVPVPSSSGAQPHPIDLFTDNFNVEYASPTKKNTTKAKEQTSKAISQHVYDVDAGEDESPPTPQPTSFMSKIKPKPTNHLKLSSSEWEELVPQSKHLEDKEDNLASKGLKPSPKRTASKEDEEISVNVKKEKTIKPSSTSARPKDTQPGASTDNLPTSESSTQNTDPSPQNHIQSQTQTQMGTSADSEPRFKIKIWGPRNQNGEFMTRKKHTVRKVLAGACKNFGIDPSQAKLQQVFELDDETTGQVVSHYCDCDNDDTVGRAGIGSESTLRVYVEGEEDEIEEGHSY</sequence>
<accession>A0AA38PXZ4</accession>
<feature type="compositionally biased region" description="Polar residues" evidence="1">
    <location>
        <begin position="143"/>
        <end position="166"/>
    </location>
</feature>
<feature type="region of interest" description="Disordered" evidence="1">
    <location>
        <begin position="101"/>
        <end position="172"/>
    </location>
</feature>
<dbReference type="Proteomes" id="UP001163850">
    <property type="component" value="Unassembled WGS sequence"/>
</dbReference>
<evidence type="ECO:0000313" key="3">
    <source>
        <dbReference type="Proteomes" id="UP001163850"/>
    </source>
</evidence>
<comment type="caution">
    <text evidence="2">The sequence shown here is derived from an EMBL/GenBank/DDBJ whole genome shotgun (WGS) entry which is preliminary data.</text>
</comment>
<reference evidence="2" key="1">
    <citation type="submission" date="2022-08" db="EMBL/GenBank/DDBJ databases">
        <authorList>
            <consortium name="DOE Joint Genome Institute"/>
            <person name="Min B."/>
            <person name="Riley R."/>
            <person name="Sierra-Patev S."/>
            <person name="Naranjo-Ortiz M."/>
            <person name="Looney B."/>
            <person name="Konkel Z."/>
            <person name="Slot J.C."/>
            <person name="Sakamoto Y."/>
            <person name="Steenwyk J.L."/>
            <person name="Rokas A."/>
            <person name="Carro J."/>
            <person name="Camarero S."/>
            <person name="Ferreira P."/>
            <person name="Molpeceres G."/>
            <person name="Ruiz-Duenas F.J."/>
            <person name="Serrano A."/>
            <person name="Henrissat B."/>
            <person name="Drula E."/>
            <person name="Hughes K.W."/>
            <person name="Mata J.L."/>
            <person name="Ishikawa N.K."/>
            <person name="Vargas-Isla R."/>
            <person name="Ushijima S."/>
            <person name="Smith C.A."/>
            <person name="Ahrendt S."/>
            <person name="Andreopoulos W."/>
            <person name="He G."/>
            <person name="Labutti K."/>
            <person name="Lipzen A."/>
            <person name="Ng V."/>
            <person name="Sandor L."/>
            <person name="Barry K."/>
            <person name="Martinez A.T."/>
            <person name="Xiao Y."/>
            <person name="Gibbons J.G."/>
            <person name="Terashima K."/>
            <person name="Hibbett D.S."/>
            <person name="Grigoriev I.V."/>
        </authorList>
    </citation>
    <scope>NUCLEOTIDE SEQUENCE</scope>
    <source>
        <strain evidence="2">TFB7829</strain>
    </source>
</reference>
<protein>
    <submittedName>
        <fullName evidence="2">Uncharacterized protein</fullName>
    </submittedName>
</protein>
<evidence type="ECO:0000256" key="1">
    <source>
        <dbReference type="SAM" id="MobiDB-lite"/>
    </source>
</evidence>
<feature type="compositionally biased region" description="Basic and acidic residues" evidence="1">
    <location>
        <begin position="101"/>
        <end position="110"/>
    </location>
</feature>